<dbReference type="Pfam" id="PF06486">
    <property type="entry name" value="DUF1093"/>
    <property type="match status" value="1"/>
</dbReference>
<dbReference type="InterPro" id="IPR006542">
    <property type="entry name" value="DUF1093"/>
</dbReference>
<dbReference type="PANTHER" id="PTHR36433">
    <property type="entry name" value="HYPOTHETICAL CYTOSOLIC PROTEIN"/>
    <property type="match status" value="1"/>
</dbReference>
<reference evidence="2" key="1">
    <citation type="journal article" date="2019" name="Int. J. Syst. Evol. Microbiol.">
        <title>The Global Catalogue of Microorganisms (GCM) 10K type strain sequencing project: providing services to taxonomists for standard genome sequencing and annotation.</title>
        <authorList>
            <consortium name="The Broad Institute Genomics Platform"/>
            <consortium name="The Broad Institute Genome Sequencing Center for Infectious Disease"/>
            <person name="Wu L."/>
            <person name="Ma J."/>
        </authorList>
    </citation>
    <scope>NUCLEOTIDE SEQUENCE [LARGE SCALE GENOMIC DNA]</scope>
    <source>
        <strain evidence="2">CCM 9110</strain>
    </source>
</reference>
<sequence>MKRAGLNCGALVIIVMAVLFGMPLMTRNQTTQAAAAIDYLNPVVPCTTVYVSTQAKQVEWLPNAHGGRDYRYVLTAYDRCGLARQLMIQVTDQPLAPDTYLAVKTKGQKVLRWQPVKRAELPNKIRAKLMPTVLEAN</sequence>
<dbReference type="SUPFAM" id="SSF159121">
    <property type="entry name" value="BC4932-like"/>
    <property type="match status" value="1"/>
</dbReference>
<protein>
    <submittedName>
        <fullName evidence="1">YxeA family protein</fullName>
    </submittedName>
</protein>
<dbReference type="InterPro" id="IPR036166">
    <property type="entry name" value="YxeA-like_sf"/>
</dbReference>
<proteinExistence type="predicted"/>
<evidence type="ECO:0000313" key="1">
    <source>
        <dbReference type="EMBL" id="MFD1398909.1"/>
    </source>
</evidence>
<accession>A0ABW4BEK3</accession>
<keyword evidence="2" id="KW-1185">Reference proteome</keyword>
<dbReference type="RefSeq" id="WP_204118482.1">
    <property type="nucleotide sequence ID" value="NZ_BOLV01000005.1"/>
</dbReference>
<organism evidence="1 2">
    <name type="scientific">Lacticaseibacillus suilingensis</name>
    <dbReference type="NCBI Taxonomy" id="2799577"/>
    <lineage>
        <taxon>Bacteria</taxon>
        <taxon>Bacillati</taxon>
        <taxon>Bacillota</taxon>
        <taxon>Bacilli</taxon>
        <taxon>Lactobacillales</taxon>
        <taxon>Lactobacillaceae</taxon>
        <taxon>Lacticaseibacillus</taxon>
    </lineage>
</organism>
<gene>
    <name evidence="1" type="ORF">ACFQ41_06270</name>
</gene>
<comment type="caution">
    <text evidence="1">The sequence shown here is derived from an EMBL/GenBank/DDBJ whole genome shotgun (WGS) entry which is preliminary data.</text>
</comment>
<dbReference type="PANTHER" id="PTHR36433:SF2">
    <property type="entry name" value="YXEA FAMILY PROTEIN"/>
    <property type="match status" value="1"/>
</dbReference>
<dbReference type="Proteomes" id="UP001597199">
    <property type="component" value="Unassembled WGS sequence"/>
</dbReference>
<dbReference type="Gene3D" id="2.40.50.480">
    <property type="match status" value="1"/>
</dbReference>
<name>A0ABW4BEK3_9LACO</name>
<dbReference type="EMBL" id="JBHTOA010000025">
    <property type="protein sequence ID" value="MFD1398909.1"/>
    <property type="molecule type" value="Genomic_DNA"/>
</dbReference>
<evidence type="ECO:0000313" key="2">
    <source>
        <dbReference type="Proteomes" id="UP001597199"/>
    </source>
</evidence>